<organism evidence="1 2">
    <name type="scientific">Rhizophagus clarus</name>
    <dbReference type="NCBI Taxonomy" id="94130"/>
    <lineage>
        <taxon>Eukaryota</taxon>
        <taxon>Fungi</taxon>
        <taxon>Fungi incertae sedis</taxon>
        <taxon>Mucoromycota</taxon>
        <taxon>Glomeromycotina</taxon>
        <taxon>Glomeromycetes</taxon>
        <taxon>Glomerales</taxon>
        <taxon>Glomeraceae</taxon>
        <taxon>Rhizophagus</taxon>
    </lineage>
</organism>
<dbReference type="Gene3D" id="3.30.420.40">
    <property type="match status" value="1"/>
</dbReference>
<evidence type="ECO:0000313" key="1">
    <source>
        <dbReference type="EMBL" id="GES75766.1"/>
    </source>
</evidence>
<sequence length="446" mass="51232">MGNLEIIIIINLVKGDMFESRLVRFVVAIDIGTEYTSFAHSLKHSFSQSTVIFEQWEGQEQGIVKSPAIVEYNDDYSSIIKWGTPVLQQLKSTSDDSEDTEFPREICTFQVFNNDNEDIWLPPELSKKKLISDYLNEIQKVVLAALQENWTGIKPSYETGTVFIVPDRWGPTNCNILSQCLLENGSLCDNKENIQFISRGKAITLNCLNENKDVLSPGDYFLNVDIDKDTINLTTRECISKDTFSEILDRMVDYKENTSIERRFLTSQGVTNEIFDQKNTNLKQIYQAQLQIQPKVESLLQKYLSSGKMTQSVDIDSIIPSLKDTVLSLTNEDLKKKLEKNKWCIELDSKIVSDLFDPLVDRLQHIIELRLTNEAEYSGKEYSVIFFVGDTFKCNYLVEKIKQMKFSSDVKICILPNSEDLVVLNGALEYVQEDYLWNVMTSLLRR</sequence>
<dbReference type="OrthoDB" id="2317448at2759"/>
<evidence type="ECO:0008006" key="3">
    <source>
        <dbReference type="Google" id="ProtNLM"/>
    </source>
</evidence>
<reference evidence="1" key="1">
    <citation type="submission" date="2019-10" db="EMBL/GenBank/DDBJ databases">
        <title>Conservation and host-specific expression of non-tandemly repeated heterogenous ribosome RNA gene in arbuscular mycorrhizal fungi.</title>
        <authorList>
            <person name="Maeda T."/>
            <person name="Kobayashi Y."/>
            <person name="Nakagawa T."/>
            <person name="Ezawa T."/>
            <person name="Yamaguchi K."/>
            <person name="Bino T."/>
            <person name="Nishimoto Y."/>
            <person name="Shigenobu S."/>
            <person name="Kawaguchi M."/>
        </authorList>
    </citation>
    <scope>NUCLEOTIDE SEQUENCE</scope>
    <source>
        <strain evidence="1">HR1</strain>
    </source>
</reference>
<protein>
    <recommendedName>
        <fullName evidence="3">Hsp70 family protein</fullName>
    </recommendedName>
</protein>
<dbReference type="PANTHER" id="PTHR14187">
    <property type="entry name" value="ALPHA KINASE/ELONGATION FACTOR 2 KINASE"/>
    <property type="match status" value="1"/>
</dbReference>
<dbReference type="AlphaFoldDB" id="A0A8H3KZ61"/>
<name>A0A8H3KZ61_9GLOM</name>
<accession>A0A8H3KZ61</accession>
<comment type="caution">
    <text evidence="1">The sequence shown here is derived from an EMBL/GenBank/DDBJ whole genome shotgun (WGS) entry which is preliminary data.</text>
</comment>
<dbReference type="PANTHER" id="PTHR14187:SF5">
    <property type="entry name" value="HEAT SHOCK 70 KDA PROTEIN 12A"/>
    <property type="match status" value="1"/>
</dbReference>
<gene>
    <name evidence="1" type="ORF">RCL2_000317700</name>
</gene>
<evidence type="ECO:0000313" key="2">
    <source>
        <dbReference type="Proteomes" id="UP000615446"/>
    </source>
</evidence>
<dbReference type="Proteomes" id="UP000615446">
    <property type="component" value="Unassembled WGS sequence"/>
</dbReference>
<proteinExistence type="predicted"/>
<dbReference type="EMBL" id="BLAL01000017">
    <property type="protein sequence ID" value="GES75766.1"/>
    <property type="molecule type" value="Genomic_DNA"/>
</dbReference>